<dbReference type="Gene3D" id="3.40.50.2000">
    <property type="entry name" value="Glycogen Phosphorylase B"/>
    <property type="match status" value="2"/>
</dbReference>
<evidence type="ECO:0000313" key="6">
    <source>
        <dbReference type="Proteomes" id="UP000035213"/>
    </source>
</evidence>
<dbReference type="EMBL" id="CP009928">
    <property type="protein sequence ID" value="AKK72548.1"/>
    <property type="molecule type" value="Genomic_DNA"/>
</dbReference>
<dbReference type="SUPFAM" id="SSF53756">
    <property type="entry name" value="UDP-Glycosyltransferase/glycogen phosphorylase"/>
    <property type="match status" value="1"/>
</dbReference>
<dbReference type="KEGG" id="cgn:OK18_07830"/>
<dbReference type="STRING" id="1324352.OK18_07830"/>
<gene>
    <name evidence="5" type="ORF">OK18_07830</name>
</gene>
<dbReference type="PANTHER" id="PTHR12526">
    <property type="entry name" value="GLYCOSYLTRANSFERASE"/>
    <property type="match status" value="1"/>
</dbReference>
<keyword evidence="1" id="KW-0328">Glycosyltransferase</keyword>
<dbReference type="AlphaFoldDB" id="A0A0G3M3G7"/>
<evidence type="ECO:0000256" key="1">
    <source>
        <dbReference type="ARBA" id="ARBA00022676"/>
    </source>
</evidence>
<dbReference type="PATRIC" id="fig|1324352.5.peg.1645"/>
<evidence type="ECO:0000256" key="2">
    <source>
        <dbReference type="ARBA" id="ARBA00022679"/>
    </source>
</evidence>
<protein>
    <submittedName>
        <fullName evidence="5">Glycosyl transferase family 1</fullName>
    </submittedName>
</protein>
<accession>A0A0G3M3G7</accession>
<name>A0A0G3M3G7_CHRGL</name>
<dbReference type="RefSeq" id="WP_053327647.1">
    <property type="nucleotide sequence ID" value="NZ_CP009928.1"/>
</dbReference>
<dbReference type="InterPro" id="IPR028098">
    <property type="entry name" value="Glyco_trans_4-like_N"/>
</dbReference>
<evidence type="ECO:0000259" key="4">
    <source>
        <dbReference type="Pfam" id="PF13439"/>
    </source>
</evidence>
<dbReference type="InterPro" id="IPR001296">
    <property type="entry name" value="Glyco_trans_1"/>
</dbReference>
<dbReference type="GO" id="GO:0016757">
    <property type="term" value="F:glycosyltransferase activity"/>
    <property type="evidence" value="ECO:0007669"/>
    <property type="project" value="UniProtKB-KW"/>
</dbReference>
<reference evidence="5 6" key="1">
    <citation type="submission" date="2014-11" db="EMBL/GenBank/DDBJ databases">
        <authorList>
            <person name="Park G.-S."/>
            <person name="Hong S.-J."/>
            <person name="Jung B.K."/>
            <person name="Khan A.R."/>
            <person name="Kwak Y."/>
            <person name="Shin J.-H."/>
        </authorList>
    </citation>
    <scope>NUCLEOTIDE SEQUENCE [LARGE SCALE GENOMIC DNA]</scope>
    <source>
        <strain evidence="5 6">DSM 27622</strain>
    </source>
</reference>
<evidence type="ECO:0000313" key="5">
    <source>
        <dbReference type="EMBL" id="AKK72548.1"/>
    </source>
</evidence>
<sequence length="369" mass="42859">MKKKIITSAFSNLYTDQRIEKVCRTLHENGYEVELIGNDWKGAEEMERPYPFSRIHLASKSLKTAYFEFNWKLYHVLKRKADRNTILHANDVDALLSNYLIARKLNIPLVFDSHEIFSEMPAIQGKMSQKVWRYVEEKIIPQLQWMVTASESYAKWFRKKYGIDAVVVQNAPRKLDFTIEIPQNSPRIFLYQGALNPFRGIDKAIMAMHYLEGVIFKIAGDGPRKKEYEELVNREKLQHKVQFLGKLKPEDLRKITVTADVGMSIEENGGDSYLYSLPNKVLDCIQSRVPLILSDLPELRNIKNQFDIGEIIKNHHPENIAEAVKKVLEKGRKNYQLELEKASKVLCWENEEIQLLKVFQKAGLATGFR</sequence>
<dbReference type="Pfam" id="PF13439">
    <property type="entry name" value="Glyco_transf_4"/>
    <property type="match status" value="1"/>
</dbReference>
<dbReference type="PANTHER" id="PTHR12526:SF629">
    <property type="entry name" value="TEICHURONIC ACID BIOSYNTHESIS GLYCOSYLTRANSFERASE TUAH-RELATED"/>
    <property type="match status" value="1"/>
</dbReference>
<dbReference type="Proteomes" id="UP000035213">
    <property type="component" value="Chromosome"/>
</dbReference>
<feature type="domain" description="Glycosyltransferase subfamily 4-like N-terminal" evidence="4">
    <location>
        <begin position="20"/>
        <end position="170"/>
    </location>
</feature>
<feature type="domain" description="Glycosyl transferase family 1" evidence="3">
    <location>
        <begin position="183"/>
        <end position="334"/>
    </location>
</feature>
<evidence type="ECO:0000259" key="3">
    <source>
        <dbReference type="Pfam" id="PF00534"/>
    </source>
</evidence>
<dbReference type="OrthoDB" id="9813214at2"/>
<organism evidence="5 6">
    <name type="scientific">Chryseobacterium gallinarum</name>
    <dbReference type="NCBI Taxonomy" id="1324352"/>
    <lineage>
        <taxon>Bacteria</taxon>
        <taxon>Pseudomonadati</taxon>
        <taxon>Bacteroidota</taxon>
        <taxon>Flavobacteriia</taxon>
        <taxon>Flavobacteriales</taxon>
        <taxon>Weeksellaceae</taxon>
        <taxon>Chryseobacterium group</taxon>
        <taxon>Chryseobacterium</taxon>
    </lineage>
</organism>
<keyword evidence="2 5" id="KW-0808">Transferase</keyword>
<proteinExistence type="predicted"/>
<dbReference type="Pfam" id="PF00534">
    <property type="entry name" value="Glycos_transf_1"/>
    <property type="match status" value="1"/>
</dbReference>